<evidence type="ECO:0000256" key="9">
    <source>
        <dbReference type="ARBA" id="ARBA00023204"/>
    </source>
</evidence>
<evidence type="ECO:0000259" key="11">
    <source>
        <dbReference type="SMART" id="SM00478"/>
    </source>
</evidence>
<evidence type="ECO:0000256" key="7">
    <source>
        <dbReference type="ARBA" id="ARBA00023004"/>
    </source>
</evidence>
<proteinExistence type="inferred from homology"/>
<keyword evidence="10" id="KW-0326">Glycosidase</keyword>
<dbReference type="AlphaFoldDB" id="A0A832CRG8"/>
<keyword evidence="8" id="KW-0411">Iron-sulfur</keyword>
<dbReference type="SMART" id="SM00478">
    <property type="entry name" value="ENDO3c"/>
    <property type="match status" value="1"/>
</dbReference>
<keyword evidence="6" id="KW-0378">Hydrolase</keyword>
<dbReference type="Pfam" id="PF00730">
    <property type="entry name" value="HhH-GPD"/>
    <property type="match status" value="1"/>
</dbReference>
<dbReference type="InterPro" id="IPR003265">
    <property type="entry name" value="HhH-GPD_domain"/>
</dbReference>
<dbReference type="InterPro" id="IPR004035">
    <property type="entry name" value="Endouclease-III_FeS-bd_BS"/>
</dbReference>
<dbReference type="PANTHER" id="PTHR10359">
    <property type="entry name" value="A/G-SPECIFIC ADENINE GLYCOSYLASE/ENDONUCLEASE III"/>
    <property type="match status" value="1"/>
</dbReference>
<dbReference type="Gene3D" id="1.10.1670.10">
    <property type="entry name" value="Helix-hairpin-Helix base-excision DNA repair enzymes (C-terminal)"/>
    <property type="match status" value="1"/>
</dbReference>
<accession>A0A832CRG8</accession>
<dbReference type="GO" id="GO:0019104">
    <property type="term" value="F:DNA N-glycosylase activity"/>
    <property type="evidence" value="ECO:0007669"/>
    <property type="project" value="TreeGrafter"/>
</dbReference>
<evidence type="ECO:0000256" key="4">
    <source>
        <dbReference type="ARBA" id="ARBA00022723"/>
    </source>
</evidence>
<evidence type="ECO:0000256" key="10">
    <source>
        <dbReference type="ARBA" id="ARBA00023295"/>
    </source>
</evidence>
<name>A0A832CRG8_9CREN</name>
<dbReference type="GO" id="GO:0004519">
    <property type="term" value="F:endonuclease activity"/>
    <property type="evidence" value="ECO:0007669"/>
    <property type="project" value="UniProtKB-KW"/>
</dbReference>
<dbReference type="GO" id="GO:0046872">
    <property type="term" value="F:metal ion binding"/>
    <property type="evidence" value="ECO:0007669"/>
    <property type="project" value="UniProtKB-KW"/>
</dbReference>
<dbReference type="SUPFAM" id="SSF48150">
    <property type="entry name" value="DNA-glycosylase"/>
    <property type="match status" value="1"/>
</dbReference>
<keyword evidence="5" id="KW-0227">DNA damage</keyword>
<dbReference type="PANTHER" id="PTHR10359:SF18">
    <property type="entry name" value="ENDONUCLEASE III"/>
    <property type="match status" value="1"/>
</dbReference>
<gene>
    <name evidence="12" type="ORF">ENU41_00985</name>
</gene>
<dbReference type="GO" id="GO:0051539">
    <property type="term" value="F:4 iron, 4 sulfur cluster binding"/>
    <property type="evidence" value="ECO:0007669"/>
    <property type="project" value="UniProtKB-KW"/>
</dbReference>
<reference evidence="12" key="1">
    <citation type="journal article" date="2020" name="mSystems">
        <title>Genome- and Community-Level Interaction Insights into Carbon Utilization and Element Cycling Functions of Hydrothermarchaeota in Hydrothermal Sediment.</title>
        <authorList>
            <person name="Zhou Z."/>
            <person name="Liu Y."/>
            <person name="Xu W."/>
            <person name="Pan J."/>
            <person name="Luo Z.H."/>
            <person name="Li M."/>
        </authorList>
    </citation>
    <scope>NUCLEOTIDE SEQUENCE</scope>
    <source>
        <strain evidence="12">SpSt-667</strain>
    </source>
</reference>
<evidence type="ECO:0000256" key="5">
    <source>
        <dbReference type="ARBA" id="ARBA00022763"/>
    </source>
</evidence>
<dbReference type="EMBL" id="DTCK01000008">
    <property type="protein sequence ID" value="HGQ35240.1"/>
    <property type="molecule type" value="Genomic_DNA"/>
</dbReference>
<evidence type="ECO:0000256" key="1">
    <source>
        <dbReference type="ARBA" id="ARBA00001966"/>
    </source>
</evidence>
<feature type="domain" description="HhH-GPD" evidence="11">
    <location>
        <begin position="54"/>
        <end position="213"/>
    </location>
</feature>
<protein>
    <submittedName>
        <fullName evidence="12">Endonuclease III</fullName>
    </submittedName>
</protein>
<sequence length="236" mass="26993">MKDQGSLCTWNKDKVLKLFSILAQMYSIDINEFAISIANHAKTNFFEILVAIILSQNTNDKNAVNAFNNLKTAMGVIPPQKIINIDDEELKVLIRVAGLINRKTKALKELATIIIEKPEFFDKLMHLDVEEARKKMLELPGVGHKTADVFLLMVLRKPTFPIDTHINRVVRRLGIASLKDTYEVIRARILDYLGYDVEKLIEFHLLLIMHGRKTCKARNPLCTQCLVFNTCCRVLE</sequence>
<keyword evidence="12" id="KW-0540">Nuclease</keyword>
<dbReference type="CDD" id="cd00056">
    <property type="entry name" value="ENDO3c"/>
    <property type="match status" value="1"/>
</dbReference>
<dbReference type="PIRSF" id="PIRSF001435">
    <property type="entry name" value="Nth"/>
    <property type="match status" value="1"/>
</dbReference>
<keyword evidence="4" id="KW-0479">Metal-binding</keyword>
<comment type="caution">
    <text evidence="12">The sequence shown here is derived from an EMBL/GenBank/DDBJ whole genome shotgun (WGS) entry which is preliminary data.</text>
</comment>
<dbReference type="PROSITE" id="PS00764">
    <property type="entry name" value="ENDONUCLEASE_III_1"/>
    <property type="match status" value="1"/>
</dbReference>
<evidence type="ECO:0000256" key="2">
    <source>
        <dbReference type="ARBA" id="ARBA00008343"/>
    </source>
</evidence>
<keyword evidence="3" id="KW-0004">4Fe-4S</keyword>
<organism evidence="12">
    <name type="scientific">Ignisphaera aggregans</name>
    <dbReference type="NCBI Taxonomy" id="334771"/>
    <lineage>
        <taxon>Archaea</taxon>
        <taxon>Thermoproteota</taxon>
        <taxon>Thermoprotei</taxon>
        <taxon>Desulfurococcales</taxon>
        <taxon>Desulfurococcaceae</taxon>
        <taxon>Ignisphaera</taxon>
    </lineage>
</organism>
<dbReference type="InterPro" id="IPR011257">
    <property type="entry name" value="DNA_glycosylase"/>
</dbReference>
<evidence type="ECO:0000313" key="12">
    <source>
        <dbReference type="EMBL" id="HGQ35240.1"/>
    </source>
</evidence>
<keyword evidence="12" id="KW-0255">Endonuclease</keyword>
<keyword evidence="7" id="KW-0408">Iron</keyword>
<dbReference type="Gene3D" id="1.10.340.30">
    <property type="entry name" value="Hypothetical protein, domain 2"/>
    <property type="match status" value="1"/>
</dbReference>
<evidence type="ECO:0000256" key="6">
    <source>
        <dbReference type="ARBA" id="ARBA00022801"/>
    </source>
</evidence>
<comment type="similarity">
    <text evidence="2">Belongs to the Nth/MutY family.</text>
</comment>
<keyword evidence="9" id="KW-0234">DNA repair</keyword>
<evidence type="ECO:0000256" key="8">
    <source>
        <dbReference type="ARBA" id="ARBA00023014"/>
    </source>
</evidence>
<dbReference type="GO" id="GO:0006285">
    <property type="term" value="P:base-excision repair, AP site formation"/>
    <property type="evidence" value="ECO:0007669"/>
    <property type="project" value="TreeGrafter"/>
</dbReference>
<evidence type="ECO:0000256" key="3">
    <source>
        <dbReference type="ARBA" id="ARBA00022485"/>
    </source>
</evidence>
<comment type="cofactor">
    <cofactor evidence="1">
        <name>[4Fe-4S] cluster</name>
        <dbReference type="ChEBI" id="CHEBI:49883"/>
    </cofactor>
</comment>
<dbReference type="InterPro" id="IPR023170">
    <property type="entry name" value="HhH_base_excis_C"/>
</dbReference>